<feature type="region of interest" description="Disordered" evidence="1">
    <location>
        <begin position="32"/>
        <end position="67"/>
    </location>
</feature>
<accession>A0A4S4MAG5</accession>
<gene>
    <name evidence="2" type="ORF">EW146_g4</name>
</gene>
<keyword evidence="3" id="KW-1185">Reference proteome</keyword>
<sequence>MRTLTSSLSSTTPVCPPSHRPIEQILQTHITLSRSPAALPSQPRLQSDSALPPSPQPSRSRDQPQPAVHLSALIGQATLKGHASAPGVSARATIDTWKPPPY</sequence>
<proteinExistence type="predicted"/>
<dbReference type="EMBL" id="SGPL01000001">
    <property type="protein sequence ID" value="THH21531.1"/>
    <property type="molecule type" value="Genomic_DNA"/>
</dbReference>
<organism evidence="2 3">
    <name type="scientific">Bondarzewia mesenterica</name>
    <dbReference type="NCBI Taxonomy" id="1095465"/>
    <lineage>
        <taxon>Eukaryota</taxon>
        <taxon>Fungi</taxon>
        <taxon>Dikarya</taxon>
        <taxon>Basidiomycota</taxon>
        <taxon>Agaricomycotina</taxon>
        <taxon>Agaricomycetes</taxon>
        <taxon>Russulales</taxon>
        <taxon>Bondarzewiaceae</taxon>
        <taxon>Bondarzewia</taxon>
    </lineage>
</organism>
<evidence type="ECO:0000256" key="1">
    <source>
        <dbReference type="SAM" id="MobiDB-lite"/>
    </source>
</evidence>
<comment type="caution">
    <text evidence="2">The sequence shown here is derived from an EMBL/GenBank/DDBJ whole genome shotgun (WGS) entry which is preliminary data.</text>
</comment>
<reference evidence="2 3" key="1">
    <citation type="submission" date="2019-02" db="EMBL/GenBank/DDBJ databases">
        <title>Genome sequencing of the rare red list fungi Bondarzewia mesenterica.</title>
        <authorList>
            <person name="Buettner E."/>
            <person name="Kellner H."/>
        </authorList>
    </citation>
    <scope>NUCLEOTIDE SEQUENCE [LARGE SCALE GENOMIC DNA]</scope>
    <source>
        <strain evidence="2 3">DSM 108281</strain>
    </source>
</reference>
<evidence type="ECO:0000313" key="2">
    <source>
        <dbReference type="EMBL" id="THH21531.1"/>
    </source>
</evidence>
<dbReference type="AlphaFoldDB" id="A0A4S4MAG5"/>
<dbReference type="Proteomes" id="UP000310158">
    <property type="component" value="Unassembled WGS sequence"/>
</dbReference>
<name>A0A4S4MAG5_9AGAM</name>
<evidence type="ECO:0000313" key="3">
    <source>
        <dbReference type="Proteomes" id="UP000310158"/>
    </source>
</evidence>
<feature type="region of interest" description="Disordered" evidence="1">
    <location>
        <begin position="80"/>
        <end position="102"/>
    </location>
</feature>
<protein>
    <submittedName>
        <fullName evidence="2">Uncharacterized protein</fullName>
    </submittedName>
</protein>